<proteinExistence type="predicted"/>
<organism evidence="2 3">
    <name type="scientific">Nocardioides humi</name>
    <dbReference type="NCBI Taxonomy" id="449461"/>
    <lineage>
        <taxon>Bacteria</taxon>
        <taxon>Bacillati</taxon>
        <taxon>Actinomycetota</taxon>
        <taxon>Actinomycetes</taxon>
        <taxon>Propionibacteriales</taxon>
        <taxon>Nocardioidaceae</taxon>
        <taxon>Nocardioides</taxon>
    </lineage>
</organism>
<evidence type="ECO:0000256" key="1">
    <source>
        <dbReference type="SAM" id="Phobius"/>
    </source>
</evidence>
<feature type="transmembrane region" description="Helical" evidence="1">
    <location>
        <begin position="96"/>
        <end position="118"/>
    </location>
</feature>
<evidence type="ECO:0000313" key="2">
    <source>
        <dbReference type="EMBL" id="GAA1506444.1"/>
    </source>
</evidence>
<accession>A0ABN1ZX63</accession>
<protein>
    <submittedName>
        <fullName evidence="2">Uncharacterized protein</fullName>
    </submittedName>
</protein>
<keyword evidence="1" id="KW-1133">Transmembrane helix</keyword>
<name>A0ABN1ZX63_9ACTN</name>
<dbReference type="EMBL" id="BAAAOR010000007">
    <property type="protein sequence ID" value="GAA1506444.1"/>
    <property type="molecule type" value="Genomic_DNA"/>
</dbReference>
<keyword evidence="1" id="KW-0472">Membrane</keyword>
<evidence type="ECO:0000313" key="3">
    <source>
        <dbReference type="Proteomes" id="UP001500842"/>
    </source>
</evidence>
<comment type="caution">
    <text evidence="2">The sequence shown here is derived from an EMBL/GenBank/DDBJ whole genome shotgun (WGS) entry which is preliminary data.</text>
</comment>
<gene>
    <name evidence="2" type="ORF">GCM10009788_07880</name>
</gene>
<feature type="transmembrane region" description="Helical" evidence="1">
    <location>
        <begin position="36"/>
        <end position="60"/>
    </location>
</feature>
<sequence length="134" mass="13996">MPNTPGIGGYLMAWLVSILALPPLLAAAFKEPLGPGMAVVVGMYAAANSVPFACIGIPVVHLACRRVRSQSIHVVAAGAVGWVSAVLLMWPDPGYTSFAIALAGSTACGRLVVVPLVWRRRRWAGDSARSAARC</sequence>
<keyword evidence="1" id="KW-0812">Transmembrane</keyword>
<keyword evidence="3" id="KW-1185">Reference proteome</keyword>
<reference evidence="2 3" key="1">
    <citation type="journal article" date="2019" name="Int. J. Syst. Evol. Microbiol.">
        <title>The Global Catalogue of Microorganisms (GCM) 10K type strain sequencing project: providing services to taxonomists for standard genome sequencing and annotation.</title>
        <authorList>
            <consortium name="The Broad Institute Genomics Platform"/>
            <consortium name="The Broad Institute Genome Sequencing Center for Infectious Disease"/>
            <person name="Wu L."/>
            <person name="Ma J."/>
        </authorList>
    </citation>
    <scope>NUCLEOTIDE SEQUENCE [LARGE SCALE GENOMIC DNA]</scope>
    <source>
        <strain evidence="2 3">JCM 14942</strain>
    </source>
</reference>
<dbReference type="Proteomes" id="UP001500842">
    <property type="component" value="Unassembled WGS sequence"/>
</dbReference>
<feature type="transmembrane region" description="Helical" evidence="1">
    <location>
        <begin position="72"/>
        <end position="90"/>
    </location>
</feature>